<protein>
    <recommendedName>
        <fullName evidence="12">Phosphatidylinositol-3-phosphatase</fullName>
    </recommendedName>
</protein>
<evidence type="ECO:0000256" key="3">
    <source>
        <dbReference type="ARBA" id="ARBA00007471"/>
    </source>
</evidence>
<dbReference type="PROSITE" id="PS51339">
    <property type="entry name" value="PPASE_MYOTUBULARIN"/>
    <property type="match status" value="1"/>
</dbReference>
<sequence length="754" mass="84947">MDDAAAAAGRSTAGAGAAFATATATAAAADLKRMKSFKKRNAEDDSWTSVDRQELDHATSYVSDSMYLVMENPVSYLYYGEEVQFKAHALCDKSASSLMGAVVAHAEPSHGTLFLTTFRLLFLSFQDAEQLQEFVEVQLCNVAEVSEFRATAKNGLPLSLLEVACKNFEIVKFNFPCEATSADLYVRIQQALISKQPPAAYAFKDGTYGCGIDQGWHVFDTAAEYARLNFKGDPNVASAMTGFRISHANINYKLSPTYPSHFIVPACISDPELRKISHFRARGRVPVVTYRHKNDAVMSRCSQPLVGLRRKRCAADEAFMAALRRESNGKLLFVDCRSQTSAYGNIALGGGFEVLDYYRDANIMFLGIENIHSMRDSIRKLFDQIKNEARGNEKPNWWSGIESTRWLEHMRSILSSAAMCVSKVVDEGTSLVIHCSDGWDRTAQIVALTKLCLDPYYRTIQGFQVLIEQEWCAFGHQFRARSGHGDERSNYWEDDNTSPVFMQFIDAVFQLTCQFVYSFEFNDRFLIALLDEAYGKRSGTFLHDCQESRMGSMTIQRCISAWTLLKKHPQAADFVNPSFTRPVEGDGSTDRSPFVLQYRWHISSLNFWRDFYLRSLNSNDARDAWAKELQVNQRELQEKLSDAHSKLQNQVEQNSELLQQIERLRKEKDQLCLTLEGQVFRDFSKGMLVHEQDDEDGVLLSVTSVARKEETQSSFIEASISPSFEILQSYFDPSATVSTTVECSAASLHNGSRS</sequence>
<feature type="binding site" evidence="6">
    <location>
        <begin position="370"/>
        <end position="371"/>
    </location>
    <ligand>
        <name>substrate</name>
    </ligand>
</feature>
<name>A0AAV2YDK1_9STRA</name>
<dbReference type="CDD" id="cd14507">
    <property type="entry name" value="PTP-MTM-like"/>
    <property type="match status" value="1"/>
</dbReference>
<reference evidence="10" key="1">
    <citation type="submission" date="2022-11" db="EMBL/GenBank/DDBJ databases">
        <authorList>
            <person name="Morgan W.R."/>
            <person name="Tartar A."/>
        </authorList>
    </citation>
    <scope>NUCLEOTIDE SEQUENCE</scope>
    <source>
        <strain evidence="10">ARSEF 373</strain>
    </source>
</reference>
<dbReference type="PROSITE" id="PS50056">
    <property type="entry name" value="TYR_PHOSPHATASE_2"/>
    <property type="match status" value="1"/>
</dbReference>
<comment type="subcellular location">
    <subcellularLocation>
        <location evidence="2">Cytoplasm</location>
    </subcellularLocation>
    <subcellularLocation>
        <location evidence="1">Endomembrane system</location>
        <topology evidence="1">Peripheral membrane protein</topology>
    </subcellularLocation>
</comment>
<feature type="binding site" evidence="6">
    <location>
        <begin position="435"/>
        <end position="441"/>
    </location>
    <ligand>
        <name>substrate</name>
    </ligand>
</feature>
<dbReference type="InterPro" id="IPR048994">
    <property type="entry name" value="PH-GRAM_MTMR6-9"/>
</dbReference>
<keyword evidence="11" id="KW-1185">Reference proteome</keyword>
<comment type="caution">
    <text evidence="10">The sequence shown here is derived from an EMBL/GenBank/DDBJ whole genome shotgun (WGS) entry which is preliminary data.</text>
</comment>
<proteinExistence type="inferred from homology"/>
<feature type="domain" description="Myotubularin phosphatase" evidence="9">
    <location>
        <begin position="215"/>
        <end position="612"/>
    </location>
</feature>
<dbReference type="InterPro" id="IPR011993">
    <property type="entry name" value="PH-like_dom_sf"/>
</dbReference>
<evidence type="ECO:0000259" key="9">
    <source>
        <dbReference type="PROSITE" id="PS51339"/>
    </source>
</evidence>
<evidence type="ECO:0000259" key="8">
    <source>
        <dbReference type="PROSITE" id="PS50056"/>
    </source>
</evidence>
<dbReference type="PROSITE" id="PS00383">
    <property type="entry name" value="TYR_PHOSPHATASE_1"/>
    <property type="match status" value="1"/>
</dbReference>
<organism evidence="10 11">
    <name type="scientific">Lagenidium giganteum</name>
    <dbReference type="NCBI Taxonomy" id="4803"/>
    <lineage>
        <taxon>Eukaryota</taxon>
        <taxon>Sar</taxon>
        <taxon>Stramenopiles</taxon>
        <taxon>Oomycota</taxon>
        <taxon>Peronosporomycetes</taxon>
        <taxon>Pythiales</taxon>
        <taxon>Pythiaceae</taxon>
    </lineage>
</organism>
<gene>
    <name evidence="10" type="ORF">N0F65_000214</name>
</gene>
<evidence type="ECO:0000256" key="7">
    <source>
        <dbReference type="SAM" id="Coils"/>
    </source>
</evidence>
<dbReference type="InterPro" id="IPR010569">
    <property type="entry name" value="Myotubularin-like_Pase_dom"/>
</dbReference>
<feature type="coiled-coil region" evidence="7">
    <location>
        <begin position="626"/>
        <end position="674"/>
    </location>
</feature>
<dbReference type="InterPro" id="IPR030564">
    <property type="entry name" value="Myotubularin"/>
</dbReference>
<evidence type="ECO:0000256" key="4">
    <source>
        <dbReference type="ARBA" id="ARBA00022490"/>
    </source>
</evidence>
<dbReference type="InterPro" id="IPR029021">
    <property type="entry name" value="Prot-tyrosine_phosphatase-like"/>
</dbReference>
<dbReference type="GO" id="GO:0012505">
    <property type="term" value="C:endomembrane system"/>
    <property type="evidence" value="ECO:0007669"/>
    <property type="project" value="UniProtKB-SubCell"/>
</dbReference>
<reference evidence="10" key="2">
    <citation type="journal article" date="2023" name="Microbiol Resour">
        <title>Decontamination and Annotation of the Draft Genome Sequence of the Oomycete Lagenidium giganteum ARSEF 373.</title>
        <authorList>
            <person name="Morgan W.R."/>
            <person name="Tartar A."/>
        </authorList>
    </citation>
    <scope>NUCLEOTIDE SEQUENCE</scope>
    <source>
        <strain evidence="10">ARSEF 373</strain>
    </source>
</reference>
<feature type="domain" description="Tyrosine specific protein phosphatases" evidence="8">
    <location>
        <begin position="404"/>
        <end position="448"/>
    </location>
</feature>
<feature type="active site" description="Phosphocysteine intermediate" evidence="5">
    <location>
        <position position="435"/>
    </location>
</feature>
<dbReference type="PANTHER" id="PTHR10807:SF128">
    <property type="entry name" value="PHOSPHATIDYLINOSITOL-3,5-BISPHOSPHATE 3-PHOSPHATASE"/>
    <property type="match status" value="1"/>
</dbReference>
<dbReference type="EMBL" id="DAKRPA010000436">
    <property type="protein sequence ID" value="DAZ92430.1"/>
    <property type="molecule type" value="Genomic_DNA"/>
</dbReference>
<dbReference type="InterPro" id="IPR016130">
    <property type="entry name" value="Tyr_Pase_AS"/>
</dbReference>
<evidence type="ECO:0000256" key="2">
    <source>
        <dbReference type="ARBA" id="ARBA00004496"/>
    </source>
</evidence>
<dbReference type="Pfam" id="PF21098">
    <property type="entry name" value="PH-GRAM_MTMR6-like"/>
    <property type="match status" value="1"/>
</dbReference>
<evidence type="ECO:0000313" key="10">
    <source>
        <dbReference type="EMBL" id="DAZ92430.1"/>
    </source>
</evidence>
<evidence type="ECO:0000313" key="11">
    <source>
        <dbReference type="Proteomes" id="UP001146120"/>
    </source>
</evidence>
<dbReference type="Pfam" id="PF06602">
    <property type="entry name" value="Myotub-related"/>
    <property type="match status" value="1"/>
</dbReference>
<dbReference type="GO" id="GO:0005737">
    <property type="term" value="C:cytoplasm"/>
    <property type="evidence" value="ECO:0007669"/>
    <property type="project" value="UniProtKB-SubCell"/>
</dbReference>
<feature type="non-terminal residue" evidence="10">
    <location>
        <position position="754"/>
    </location>
</feature>
<dbReference type="PANTHER" id="PTHR10807">
    <property type="entry name" value="MYOTUBULARIN-RELATED"/>
    <property type="match status" value="1"/>
</dbReference>
<comment type="similarity">
    <text evidence="3">Belongs to the protein-tyrosine phosphatase family. Non-receptor class myotubularin subfamily.</text>
</comment>
<evidence type="ECO:0000256" key="1">
    <source>
        <dbReference type="ARBA" id="ARBA00004184"/>
    </source>
</evidence>
<accession>A0AAV2YDK1</accession>
<keyword evidence="7" id="KW-0175">Coiled coil</keyword>
<dbReference type="Proteomes" id="UP001146120">
    <property type="component" value="Unassembled WGS sequence"/>
</dbReference>
<evidence type="ECO:0008006" key="12">
    <source>
        <dbReference type="Google" id="ProtNLM"/>
    </source>
</evidence>
<dbReference type="SUPFAM" id="SSF52799">
    <property type="entry name" value="(Phosphotyrosine protein) phosphatases II"/>
    <property type="match status" value="1"/>
</dbReference>
<evidence type="ECO:0000256" key="6">
    <source>
        <dbReference type="PIRSR" id="PIRSR630564-2"/>
    </source>
</evidence>
<dbReference type="InterPro" id="IPR000387">
    <property type="entry name" value="Tyr_Pase_dom"/>
</dbReference>
<dbReference type="Gene3D" id="2.30.29.30">
    <property type="entry name" value="Pleckstrin-homology domain (PH domain)/Phosphotyrosine-binding domain (PTB)"/>
    <property type="match status" value="1"/>
</dbReference>
<evidence type="ECO:0000256" key="5">
    <source>
        <dbReference type="PIRSR" id="PIRSR630564-1"/>
    </source>
</evidence>
<dbReference type="AlphaFoldDB" id="A0AAV2YDK1"/>
<keyword evidence="4" id="KW-0963">Cytoplasm</keyword>
<dbReference type="SUPFAM" id="SSF50729">
    <property type="entry name" value="PH domain-like"/>
    <property type="match status" value="1"/>
</dbReference>